<dbReference type="NCBIfam" id="TIGR02225">
    <property type="entry name" value="recomb_XerD"/>
    <property type="match status" value="1"/>
</dbReference>
<dbReference type="Pfam" id="PF02899">
    <property type="entry name" value="Phage_int_SAM_1"/>
    <property type="match status" value="1"/>
</dbReference>
<evidence type="ECO:0000256" key="6">
    <source>
        <dbReference type="ARBA" id="ARBA00022829"/>
    </source>
</evidence>
<dbReference type="InterPro" id="IPR013762">
    <property type="entry name" value="Integrase-like_cat_sf"/>
</dbReference>
<comment type="caution">
    <text evidence="15">The sequence shown here is derived from an EMBL/GenBank/DDBJ whole genome shotgun (WGS) entry which is preliminary data.</text>
</comment>
<dbReference type="PROSITE" id="PS51900">
    <property type="entry name" value="CB"/>
    <property type="match status" value="1"/>
</dbReference>
<evidence type="ECO:0000256" key="2">
    <source>
        <dbReference type="ARBA" id="ARBA00006657"/>
    </source>
</evidence>
<keyword evidence="16" id="KW-1185">Reference proteome</keyword>
<gene>
    <name evidence="11 15" type="primary">xerC</name>
    <name evidence="15" type="ORF">ACFQ03_08555</name>
</gene>
<keyword evidence="8 11" id="KW-0238">DNA-binding</keyword>
<comment type="function">
    <text evidence="11">Site-specific tyrosine recombinase, which acts by catalyzing the cutting and rejoining of the recombining DNA molecules. The XerC-XerD complex is essential to convert dimers of the bacterial chromosome into monomers to permit their segregation at cell division. It also contributes to the segregational stability of plasmids.</text>
</comment>
<organism evidence="15 16">
    <name type="scientific">Paenibacillus residui</name>
    <dbReference type="NCBI Taxonomy" id="629724"/>
    <lineage>
        <taxon>Bacteria</taxon>
        <taxon>Bacillati</taxon>
        <taxon>Bacillota</taxon>
        <taxon>Bacilli</taxon>
        <taxon>Bacillales</taxon>
        <taxon>Paenibacillaceae</taxon>
        <taxon>Paenibacillus</taxon>
    </lineage>
</organism>
<dbReference type="SUPFAM" id="SSF56349">
    <property type="entry name" value="DNA breaking-rejoining enzymes"/>
    <property type="match status" value="1"/>
</dbReference>
<dbReference type="NCBIfam" id="NF040815">
    <property type="entry name" value="recomb_XerA_Arch"/>
    <property type="match status" value="1"/>
</dbReference>
<dbReference type="InterPro" id="IPR010998">
    <property type="entry name" value="Integrase_recombinase_N"/>
</dbReference>
<comment type="similarity">
    <text evidence="3">Belongs to the 'phage' integrase family. XerD subfamily.</text>
</comment>
<evidence type="ECO:0000256" key="4">
    <source>
        <dbReference type="ARBA" id="ARBA00022490"/>
    </source>
</evidence>
<evidence type="ECO:0000256" key="11">
    <source>
        <dbReference type="HAMAP-Rule" id="MF_01808"/>
    </source>
</evidence>
<comment type="subunit">
    <text evidence="11">Forms a cyclic heterotetrameric complex composed of two molecules of XerC and two molecules of XerD.</text>
</comment>
<feature type="domain" description="Core-binding (CB)" evidence="14">
    <location>
        <begin position="1"/>
        <end position="87"/>
    </location>
</feature>
<evidence type="ECO:0000259" key="13">
    <source>
        <dbReference type="PROSITE" id="PS51898"/>
    </source>
</evidence>
<dbReference type="PROSITE" id="PS51898">
    <property type="entry name" value="TYR_RECOMBINASE"/>
    <property type="match status" value="1"/>
</dbReference>
<evidence type="ECO:0000259" key="14">
    <source>
        <dbReference type="PROSITE" id="PS51900"/>
    </source>
</evidence>
<dbReference type="HAMAP" id="MF_01808">
    <property type="entry name" value="Recomb_XerC_XerD"/>
    <property type="match status" value="1"/>
</dbReference>
<dbReference type="Pfam" id="PF00589">
    <property type="entry name" value="Phage_integrase"/>
    <property type="match status" value="1"/>
</dbReference>
<feature type="active site" description="O-(3'-phospho-DNA)-tyrosine intermediate" evidence="11">
    <location>
        <position position="278"/>
    </location>
</feature>
<protein>
    <recommendedName>
        <fullName evidence="11 12">Tyrosine recombinase XerC</fullName>
    </recommendedName>
</protein>
<comment type="similarity">
    <text evidence="2 11">Belongs to the 'phage' integrase family. XerC subfamily.</text>
</comment>
<evidence type="ECO:0000256" key="12">
    <source>
        <dbReference type="NCBIfam" id="TIGR02224"/>
    </source>
</evidence>
<dbReference type="InterPro" id="IPR044068">
    <property type="entry name" value="CB"/>
</dbReference>
<evidence type="ECO:0000256" key="8">
    <source>
        <dbReference type="ARBA" id="ARBA00023125"/>
    </source>
</evidence>
<evidence type="ECO:0000256" key="3">
    <source>
        <dbReference type="ARBA" id="ARBA00010450"/>
    </source>
</evidence>
<keyword evidence="4 11" id="KW-0963">Cytoplasm</keyword>
<evidence type="ECO:0000256" key="10">
    <source>
        <dbReference type="ARBA" id="ARBA00023306"/>
    </source>
</evidence>
<name>A0ABW3D8A7_9BACL</name>
<feature type="domain" description="Tyr recombinase" evidence="13">
    <location>
        <begin position="108"/>
        <end position="291"/>
    </location>
</feature>
<feature type="active site" evidence="11">
    <location>
        <position position="172"/>
    </location>
</feature>
<feature type="active site" evidence="11">
    <location>
        <position position="243"/>
    </location>
</feature>
<keyword evidence="7 11" id="KW-0229">DNA integration</keyword>
<dbReference type="Proteomes" id="UP001597120">
    <property type="component" value="Unassembled WGS sequence"/>
</dbReference>
<dbReference type="InterPro" id="IPR011932">
    <property type="entry name" value="Recomb_XerD"/>
</dbReference>
<dbReference type="EMBL" id="JBHTIU010000027">
    <property type="protein sequence ID" value="MFD0869201.1"/>
    <property type="molecule type" value="Genomic_DNA"/>
</dbReference>
<dbReference type="InterPro" id="IPR023009">
    <property type="entry name" value="Tyrosine_recombinase_XerC/XerD"/>
</dbReference>
<dbReference type="InterPro" id="IPR002104">
    <property type="entry name" value="Integrase_catalytic"/>
</dbReference>
<dbReference type="NCBIfam" id="TIGR02224">
    <property type="entry name" value="recomb_XerC"/>
    <property type="match status" value="1"/>
</dbReference>
<dbReference type="InterPro" id="IPR004107">
    <property type="entry name" value="Integrase_SAM-like_N"/>
</dbReference>
<reference evidence="16" key="1">
    <citation type="journal article" date="2019" name="Int. J. Syst. Evol. Microbiol.">
        <title>The Global Catalogue of Microorganisms (GCM) 10K type strain sequencing project: providing services to taxonomists for standard genome sequencing and annotation.</title>
        <authorList>
            <consortium name="The Broad Institute Genomics Platform"/>
            <consortium name="The Broad Institute Genome Sequencing Center for Infectious Disease"/>
            <person name="Wu L."/>
            <person name="Ma J."/>
        </authorList>
    </citation>
    <scope>NUCLEOTIDE SEQUENCE [LARGE SCALE GENOMIC DNA]</scope>
    <source>
        <strain evidence="16">CCUG 57263</strain>
    </source>
</reference>
<dbReference type="Gene3D" id="1.10.150.130">
    <property type="match status" value="1"/>
</dbReference>
<evidence type="ECO:0000313" key="16">
    <source>
        <dbReference type="Proteomes" id="UP001597120"/>
    </source>
</evidence>
<evidence type="ECO:0000313" key="15">
    <source>
        <dbReference type="EMBL" id="MFD0869201.1"/>
    </source>
</evidence>
<feature type="active site" evidence="11">
    <location>
        <position position="148"/>
    </location>
</feature>
<dbReference type="NCBIfam" id="NF001399">
    <property type="entry name" value="PRK00283.1"/>
    <property type="match status" value="1"/>
</dbReference>
<dbReference type="RefSeq" id="WP_379287433.1">
    <property type="nucleotide sequence ID" value="NZ_JBHTIU010000027.1"/>
</dbReference>
<sequence>MTMQAWVDGFLRYLEAERNASPHTLNNYAKDLQQFVLFLEQQQIDSPATVTYLNVRMFLAKLNEQEYAKRSVSRKLSALRTFYTYLLREGLVESSPFSYIRTPKQDKKLPKFLYVEQMEALLGAPDTDTPIGLRDRAIMELLYASGIRVSELVRLDLSSIDLDNGIALVYGKGAKERYVPIGEPAVDAIRMYTEQAREALVKAGDEDALFVNYAGGRLTDRSVRRMLDKYITQVAGVQSISPHMFRHSFATHMLEAGADLRTVQELLGHVNLSTTQIYTHVTKDHLQSIYNSAHPRA</sequence>
<keyword evidence="10 11" id="KW-0131">Cell cycle</keyword>
<comment type="subcellular location">
    <subcellularLocation>
        <location evidence="1 11">Cytoplasm</location>
    </subcellularLocation>
</comment>
<proteinExistence type="inferred from homology"/>
<dbReference type="Gene3D" id="1.10.443.10">
    <property type="entry name" value="Intergrase catalytic core"/>
    <property type="match status" value="1"/>
</dbReference>
<feature type="active site" evidence="11">
    <location>
        <position position="246"/>
    </location>
</feature>
<dbReference type="InterPro" id="IPR011010">
    <property type="entry name" value="DNA_brk_join_enz"/>
</dbReference>
<accession>A0ABW3D8A7</accession>
<keyword evidence="5 11" id="KW-0132">Cell division</keyword>
<feature type="active site" evidence="11">
    <location>
        <position position="269"/>
    </location>
</feature>
<dbReference type="InterPro" id="IPR050090">
    <property type="entry name" value="Tyrosine_recombinase_XerCD"/>
</dbReference>
<dbReference type="CDD" id="cd00798">
    <property type="entry name" value="INT_XerDC_C"/>
    <property type="match status" value="1"/>
</dbReference>
<evidence type="ECO:0000256" key="9">
    <source>
        <dbReference type="ARBA" id="ARBA00023172"/>
    </source>
</evidence>
<keyword evidence="9 11" id="KW-0233">DNA recombination</keyword>
<dbReference type="InterPro" id="IPR011931">
    <property type="entry name" value="Recomb_XerC"/>
</dbReference>
<dbReference type="PANTHER" id="PTHR30349">
    <property type="entry name" value="PHAGE INTEGRASE-RELATED"/>
    <property type="match status" value="1"/>
</dbReference>
<keyword evidence="6 11" id="KW-0159">Chromosome partition</keyword>
<evidence type="ECO:0000256" key="5">
    <source>
        <dbReference type="ARBA" id="ARBA00022618"/>
    </source>
</evidence>
<dbReference type="PANTHER" id="PTHR30349:SF77">
    <property type="entry name" value="TYROSINE RECOMBINASE XERC"/>
    <property type="match status" value="1"/>
</dbReference>
<evidence type="ECO:0000256" key="1">
    <source>
        <dbReference type="ARBA" id="ARBA00004496"/>
    </source>
</evidence>
<evidence type="ECO:0000256" key="7">
    <source>
        <dbReference type="ARBA" id="ARBA00022908"/>
    </source>
</evidence>